<keyword evidence="3" id="KW-0732">Signal</keyword>
<dbReference type="Gene3D" id="2.60.40.420">
    <property type="entry name" value="Cupredoxins - blue copper proteins"/>
    <property type="match status" value="1"/>
</dbReference>
<evidence type="ECO:0000256" key="2">
    <source>
        <dbReference type="ARBA" id="ARBA00023008"/>
    </source>
</evidence>
<proteinExistence type="predicted"/>
<dbReference type="EMBL" id="AP014924">
    <property type="protein sequence ID" value="BAS27018.1"/>
    <property type="molecule type" value="Genomic_DNA"/>
</dbReference>
<dbReference type="KEGG" id="lpil:LIP_1161"/>
<feature type="signal peptide" evidence="3">
    <location>
        <begin position="1"/>
        <end position="26"/>
    </location>
</feature>
<dbReference type="Pfam" id="PF00127">
    <property type="entry name" value="Copper-bind"/>
    <property type="match status" value="1"/>
</dbReference>
<evidence type="ECO:0000259" key="4">
    <source>
        <dbReference type="Pfam" id="PF00127"/>
    </source>
</evidence>
<dbReference type="OrthoDB" id="1706086at2"/>
<gene>
    <name evidence="5" type="ORF">LIP_1161</name>
</gene>
<reference evidence="6" key="1">
    <citation type="submission" date="2015-07" db="EMBL/GenBank/DDBJ databases">
        <title>Complete genome sequence and phylogenetic analysis of Limnochorda pilosa.</title>
        <authorList>
            <person name="Watanabe M."/>
            <person name="Kojima H."/>
            <person name="Fukui M."/>
        </authorList>
    </citation>
    <scope>NUCLEOTIDE SEQUENCE [LARGE SCALE GENOMIC DNA]</scope>
    <source>
        <strain evidence="6">HC45</strain>
    </source>
</reference>
<keyword evidence="2" id="KW-0186">Copper</keyword>
<dbReference type="InterPro" id="IPR008972">
    <property type="entry name" value="Cupredoxin"/>
</dbReference>
<evidence type="ECO:0000313" key="6">
    <source>
        <dbReference type="Proteomes" id="UP000065807"/>
    </source>
</evidence>
<reference evidence="6" key="2">
    <citation type="journal article" date="2016" name="Int. J. Syst. Evol. Microbiol.">
        <title>Complete genome sequence and cell structure of Limnochorda pilosa, a Gram-negative spore-former within the phylum Firmicutes.</title>
        <authorList>
            <person name="Watanabe M."/>
            <person name="Kojima H."/>
            <person name="Fukui M."/>
        </authorList>
    </citation>
    <scope>NUCLEOTIDE SEQUENCE [LARGE SCALE GENOMIC DNA]</scope>
    <source>
        <strain evidence="6">HC45</strain>
    </source>
</reference>
<organism evidence="5 6">
    <name type="scientific">Limnochorda pilosa</name>
    <dbReference type="NCBI Taxonomy" id="1555112"/>
    <lineage>
        <taxon>Bacteria</taxon>
        <taxon>Bacillati</taxon>
        <taxon>Bacillota</taxon>
        <taxon>Limnochordia</taxon>
        <taxon>Limnochordales</taxon>
        <taxon>Limnochordaceae</taxon>
        <taxon>Limnochorda</taxon>
    </lineage>
</organism>
<dbReference type="GO" id="GO:0005507">
    <property type="term" value="F:copper ion binding"/>
    <property type="evidence" value="ECO:0007669"/>
    <property type="project" value="InterPro"/>
</dbReference>
<dbReference type="GO" id="GO:0009055">
    <property type="term" value="F:electron transfer activity"/>
    <property type="evidence" value="ECO:0007669"/>
    <property type="project" value="InterPro"/>
</dbReference>
<dbReference type="STRING" id="1555112.LIP_1161"/>
<feature type="domain" description="Blue (type 1) copper" evidence="4">
    <location>
        <begin position="73"/>
        <end position="149"/>
    </location>
</feature>
<dbReference type="Proteomes" id="UP000065807">
    <property type="component" value="Chromosome"/>
</dbReference>
<name>A0A0K2SIT2_LIMPI</name>
<feature type="chain" id="PRO_5005486982" description="Blue (type 1) copper domain-containing protein" evidence="3">
    <location>
        <begin position="27"/>
        <end position="151"/>
    </location>
</feature>
<sequence>MSIRRVTALLMTLALAAGWWGTSALGAEEAQETQEAPEAAAPQAAPEAQAPEVMVVLRDFQVVLPKGTVGQRLVLPVGTTVRFVNEGPSYHNVRQSRPEEAYGGHYLFQSPDLAPGESWRYTFDQPGTYPILCDFGAHYLLGMTAEIEVTP</sequence>
<keyword evidence="1" id="KW-0479">Metal-binding</keyword>
<evidence type="ECO:0000313" key="5">
    <source>
        <dbReference type="EMBL" id="BAS27018.1"/>
    </source>
</evidence>
<evidence type="ECO:0000256" key="3">
    <source>
        <dbReference type="SAM" id="SignalP"/>
    </source>
</evidence>
<keyword evidence="6" id="KW-1185">Reference proteome</keyword>
<dbReference type="AlphaFoldDB" id="A0A0K2SIT2"/>
<evidence type="ECO:0000256" key="1">
    <source>
        <dbReference type="ARBA" id="ARBA00022723"/>
    </source>
</evidence>
<dbReference type="SUPFAM" id="SSF49503">
    <property type="entry name" value="Cupredoxins"/>
    <property type="match status" value="1"/>
</dbReference>
<protein>
    <recommendedName>
        <fullName evidence="4">Blue (type 1) copper domain-containing protein</fullName>
    </recommendedName>
</protein>
<accession>A0A0K2SIT2</accession>
<dbReference type="RefSeq" id="WP_068135316.1">
    <property type="nucleotide sequence ID" value="NZ_AP014924.1"/>
</dbReference>
<dbReference type="InterPro" id="IPR000923">
    <property type="entry name" value="BlueCu_1"/>
</dbReference>